<name>A0ABT2UUF2_9BACL</name>
<dbReference type="EMBL" id="JAOQIO010000121">
    <property type="protein sequence ID" value="MCU6797457.1"/>
    <property type="molecule type" value="Genomic_DNA"/>
</dbReference>
<dbReference type="Gene3D" id="3.90.190.10">
    <property type="entry name" value="Protein tyrosine phosphatase superfamily"/>
    <property type="match status" value="1"/>
</dbReference>
<evidence type="ECO:0000256" key="1">
    <source>
        <dbReference type="ARBA" id="ARBA00009580"/>
    </source>
</evidence>
<protein>
    <submittedName>
        <fullName evidence="2">Tyrosine-protein phosphatase</fullName>
    </submittedName>
</protein>
<dbReference type="PANTHER" id="PTHR31126:SF1">
    <property type="entry name" value="TYROSINE SPECIFIC PROTEIN PHOSPHATASES DOMAIN-CONTAINING PROTEIN"/>
    <property type="match status" value="1"/>
</dbReference>
<dbReference type="Proteomes" id="UP001652445">
    <property type="component" value="Unassembled WGS sequence"/>
</dbReference>
<organism evidence="2 3">
    <name type="scientific">Paenibacillus baimaensis</name>
    <dbReference type="NCBI Taxonomy" id="2982185"/>
    <lineage>
        <taxon>Bacteria</taxon>
        <taxon>Bacillati</taxon>
        <taxon>Bacillota</taxon>
        <taxon>Bacilli</taxon>
        <taxon>Bacillales</taxon>
        <taxon>Paenibacillaceae</taxon>
        <taxon>Paenibacillus</taxon>
    </lineage>
</organism>
<dbReference type="InterPro" id="IPR026893">
    <property type="entry name" value="Tyr/Ser_Pase_IphP-type"/>
</dbReference>
<comment type="similarity">
    <text evidence="1">Belongs to the protein-tyrosine phosphatase family.</text>
</comment>
<accession>A0ABT2UUF2</accession>
<proteinExistence type="inferred from homology"/>
<reference evidence="2 3" key="1">
    <citation type="submission" date="2022-09" db="EMBL/GenBank/DDBJ databases">
        <authorList>
            <person name="Han X.L."/>
            <person name="Wang Q."/>
            <person name="Lu T."/>
        </authorList>
    </citation>
    <scope>NUCLEOTIDE SEQUENCE [LARGE SCALE GENOMIC DNA]</scope>
    <source>
        <strain evidence="2 3">WQ 127069</strain>
    </source>
</reference>
<dbReference type="Pfam" id="PF13350">
    <property type="entry name" value="Y_phosphatase3"/>
    <property type="match status" value="1"/>
</dbReference>
<keyword evidence="3" id="KW-1185">Reference proteome</keyword>
<evidence type="ECO:0000313" key="3">
    <source>
        <dbReference type="Proteomes" id="UP001652445"/>
    </source>
</evidence>
<evidence type="ECO:0000313" key="2">
    <source>
        <dbReference type="EMBL" id="MCU6797457.1"/>
    </source>
</evidence>
<dbReference type="SUPFAM" id="SSF52799">
    <property type="entry name" value="(Phosphotyrosine protein) phosphatases II"/>
    <property type="match status" value="1"/>
</dbReference>
<dbReference type="InterPro" id="IPR029021">
    <property type="entry name" value="Prot-tyrosine_phosphatase-like"/>
</dbReference>
<gene>
    <name evidence="2" type="ORF">OB236_35565</name>
</gene>
<sequence>MALGKVKVFTGVSPIDVNEELDETSAGVSSLSFDDPHPGRRTYFKLKSEFGGARITSERRLPLQGSMNFRDMGGYATTDGRYIKWGLLYRSEELIGLTEADRLYLQHCGLKMICDYRAEYEAELKPNPPIGDAQQFGIPIEVKSPRHRSRMNYMDMITMDKLHLLGPTGEMLTIANQRYVSDFTKSFATLFELLLTPGNLPMVQHCAAGKDRTGFGSAIVLLALGVPEQTIMEDYLLTNTYREEADLQTLALLKPKLTHEEDWDVLWAVMQARREYLQAAFDEIHIRYGDIDRYLEEAVGLTGSNRVQLQDMLLTDI</sequence>
<dbReference type="PANTHER" id="PTHR31126">
    <property type="entry name" value="TYROSINE-PROTEIN PHOSPHATASE"/>
    <property type="match status" value="1"/>
</dbReference>
<comment type="caution">
    <text evidence="2">The sequence shown here is derived from an EMBL/GenBank/DDBJ whole genome shotgun (WGS) entry which is preliminary data.</text>
</comment>